<comment type="caution">
    <text evidence="1">The sequence shown here is derived from an EMBL/GenBank/DDBJ whole genome shotgun (WGS) entry which is preliminary data.</text>
</comment>
<dbReference type="OrthoDB" id="958929at2"/>
<reference evidence="1 2" key="1">
    <citation type="submission" date="2019-05" db="EMBL/GenBank/DDBJ databases">
        <authorList>
            <person name="Qu J.-H."/>
        </authorList>
    </citation>
    <scope>NUCLEOTIDE SEQUENCE [LARGE SCALE GENOMIC DNA]</scope>
    <source>
        <strain evidence="1 2">NS28</strain>
    </source>
</reference>
<organism evidence="1 2">
    <name type="scientific">Dyadobacter flavalbus</name>
    <dbReference type="NCBI Taxonomy" id="2579942"/>
    <lineage>
        <taxon>Bacteria</taxon>
        <taxon>Pseudomonadati</taxon>
        <taxon>Bacteroidota</taxon>
        <taxon>Cytophagia</taxon>
        <taxon>Cytophagales</taxon>
        <taxon>Spirosomataceae</taxon>
        <taxon>Dyadobacter</taxon>
    </lineage>
</organism>
<dbReference type="EMBL" id="VBSN01000038">
    <property type="protein sequence ID" value="KAA6439175.1"/>
    <property type="molecule type" value="Genomic_DNA"/>
</dbReference>
<evidence type="ECO:0000313" key="2">
    <source>
        <dbReference type="Proteomes" id="UP000323994"/>
    </source>
</evidence>
<accession>A0A5M8QSG5</accession>
<proteinExistence type="predicted"/>
<gene>
    <name evidence="1" type="ORF">FEM33_12905</name>
</gene>
<dbReference type="AlphaFoldDB" id="A0A5M8QSG5"/>
<dbReference type="RefSeq" id="WP_139012426.1">
    <property type="nucleotide sequence ID" value="NZ_VBSN01000038.1"/>
</dbReference>
<protein>
    <submittedName>
        <fullName evidence="1">Uncharacterized protein</fullName>
    </submittedName>
</protein>
<keyword evidence="2" id="KW-1185">Reference proteome</keyword>
<dbReference type="Proteomes" id="UP000323994">
    <property type="component" value="Unassembled WGS sequence"/>
</dbReference>
<name>A0A5M8QSG5_9BACT</name>
<sequence>MALFAISLQLLSCGYPFDEVMLEQTWNIKQEAERRYYTKSKTSFFFDRVNYQTLEFKGDTMILTVNDKIMDTIYLKDDYWLGKQKKGIKIFKGISATTKEHKSIRCTVEHIKDRGLQRLVTSEIMTGDYNPAADTVWTYYELLPNQF</sequence>
<evidence type="ECO:0000313" key="1">
    <source>
        <dbReference type="EMBL" id="KAA6439175.1"/>
    </source>
</evidence>